<dbReference type="SUPFAM" id="SSF51735">
    <property type="entry name" value="NAD(P)-binding Rossmann-fold domains"/>
    <property type="match status" value="1"/>
</dbReference>
<keyword evidence="2" id="KW-0597">Phosphoprotein</keyword>
<comment type="caution">
    <text evidence="4">The sequence shown here is derived from an EMBL/GenBank/DDBJ whole genome shotgun (WGS) entry which is preliminary data.</text>
</comment>
<dbReference type="Proteomes" id="UP000235965">
    <property type="component" value="Unassembled WGS sequence"/>
</dbReference>
<dbReference type="InterPro" id="IPR013968">
    <property type="entry name" value="PKS_KR"/>
</dbReference>
<feature type="domain" description="Carrier" evidence="3">
    <location>
        <begin position="147"/>
        <end position="224"/>
    </location>
</feature>
<organism evidence="4 5">
    <name type="scientific">Cryptotermes secundus</name>
    <dbReference type="NCBI Taxonomy" id="105785"/>
    <lineage>
        <taxon>Eukaryota</taxon>
        <taxon>Metazoa</taxon>
        <taxon>Ecdysozoa</taxon>
        <taxon>Arthropoda</taxon>
        <taxon>Hexapoda</taxon>
        <taxon>Insecta</taxon>
        <taxon>Pterygota</taxon>
        <taxon>Neoptera</taxon>
        <taxon>Polyneoptera</taxon>
        <taxon>Dictyoptera</taxon>
        <taxon>Blattodea</taxon>
        <taxon>Blattoidea</taxon>
        <taxon>Termitoidae</taxon>
        <taxon>Kalotermitidae</taxon>
        <taxon>Cryptotermitinae</taxon>
        <taxon>Cryptotermes</taxon>
    </lineage>
</organism>
<protein>
    <recommendedName>
        <fullName evidence="3">Carrier domain-containing protein</fullName>
    </recommendedName>
</protein>
<dbReference type="InterPro" id="IPR029058">
    <property type="entry name" value="AB_hydrolase_fold"/>
</dbReference>
<dbReference type="Pfam" id="PF08659">
    <property type="entry name" value="KR"/>
    <property type="match status" value="1"/>
</dbReference>
<sequence length="448" mass="49107">MVLRDAVLENQTEADFVTSAGPKAVAAHHLDELSRQMCPYLRHFVMFSSAACGHGNAGQTNYGMNNSIMERICEARVRDGLPGLAVQWGAVGDVGLVAEMQEEQKDIVIGGTLPQRIVSCLEVLEGFMRQSCPVVSSMVVADKDARSDGCATVVDCVSRIMGIHNLKTISPDSTLSELGMDSLTNVEVKQSLEREFGVFLTPKEIRSLTFARLSEMAEKGKEELVSEAPSVDDDGPSEGLQLLLSVIGDEASSAQPVVHLPSAAGGWADVEDEMKKGPVLFMLPGVEGAACALEPLAKNLKYQTVCLQLNYRDFGQTIRDMIQALLPLTQEITPMKTWDEKADHVFTSLPVLKERAQHYIAVAKMIMYRLKAAAVYEWNPSKRIKSHTILLRPTSAAFEAEEDYGLSKLCEKAEVHFVPGNHVTMLDKKETAAVINRQLVIPEALQHQ</sequence>
<dbReference type="GO" id="GO:0006633">
    <property type="term" value="P:fatty acid biosynthetic process"/>
    <property type="evidence" value="ECO:0007669"/>
    <property type="project" value="TreeGrafter"/>
</dbReference>
<dbReference type="Gene3D" id="3.40.50.720">
    <property type="entry name" value="NAD(P)-binding Rossmann-like Domain"/>
    <property type="match status" value="1"/>
</dbReference>
<dbReference type="SMART" id="SM00823">
    <property type="entry name" value="PKS_PP"/>
    <property type="match status" value="1"/>
</dbReference>
<reference evidence="4 5" key="1">
    <citation type="submission" date="2017-12" db="EMBL/GenBank/DDBJ databases">
        <title>Hemimetabolous genomes reveal molecular basis of termite eusociality.</title>
        <authorList>
            <person name="Harrison M.C."/>
            <person name="Jongepier E."/>
            <person name="Robertson H.M."/>
            <person name="Arning N."/>
            <person name="Bitard-Feildel T."/>
            <person name="Chao H."/>
            <person name="Childers C.P."/>
            <person name="Dinh H."/>
            <person name="Doddapaneni H."/>
            <person name="Dugan S."/>
            <person name="Gowin J."/>
            <person name="Greiner C."/>
            <person name="Han Y."/>
            <person name="Hu H."/>
            <person name="Hughes D.S.T."/>
            <person name="Huylmans A.-K."/>
            <person name="Kemena C."/>
            <person name="Kremer L.P.M."/>
            <person name="Lee S.L."/>
            <person name="Lopez-Ezquerra A."/>
            <person name="Mallet L."/>
            <person name="Monroy-Kuhn J.M."/>
            <person name="Moser A."/>
            <person name="Murali S.C."/>
            <person name="Muzny D.M."/>
            <person name="Otani S."/>
            <person name="Piulachs M.-D."/>
            <person name="Poelchau M."/>
            <person name="Qu J."/>
            <person name="Schaub F."/>
            <person name="Wada-Katsumata A."/>
            <person name="Worley K.C."/>
            <person name="Xie Q."/>
            <person name="Ylla G."/>
            <person name="Poulsen M."/>
            <person name="Gibbs R.A."/>
            <person name="Schal C."/>
            <person name="Richards S."/>
            <person name="Belles X."/>
            <person name="Korb J."/>
            <person name="Bornberg-Bauer E."/>
        </authorList>
    </citation>
    <scope>NUCLEOTIDE SEQUENCE [LARGE SCALE GENOMIC DNA]</scope>
    <source>
        <tissue evidence="4">Whole body</tissue>
    </source>
</reference>
<name>A0A2J7PFE8_9NEOP</name>
<dbReference type="Gene3D" id="3.40.50.1820">
    <property type="entry name" value="alpha/beta hydrolase"/>
    <property type="match status" value="1"/>
</dbReference>
<evidence type="ECO:0000256" key="1">
    <source>
        <dbReference type="ARBA" id="ARBA00022450"/>
    </source>
</evidence>
<dbReference type="InterPro" id="IPR050091">
    <property type="entry name" value="PKS_NRPS_Biosynth_Enz"/>
</dbReference>
<dbReference type="OrthoDB" id="329835at2759"/>
<proteinExistence type="predicted"/>
<evidence type="ECO:0000313" key="4">
    <source>
        <dbReference type="EMBL" id="PNF15059.1"/>
    </source>
</evidence>
<dbReference type="SUPFAM" id="SSF47336">
    <property type="entry name" value="ACP-like"/>
    <property type="match status" value="1"/>
</dbReference>
<evidence type="ECO:0000259" key="3">
    <source>
        <dbReference type="PROSITE" id="PS50075"/>
    </source>
</evidence>
<evidence type="ECO:0000313" key="5">
    <source>
        <dbReference type="Proteomes" id="UP000235965"/>
    </source>
</evidence>
<dbReference type="GO" id="GO:0004312">
    <property type="term" value="F:fatty acid synthase activity"/>
    <property type="evidence" value="ECO:0007669"/>
    <property type="project" value="TreeGrafter"/>
</dbReference>
<dbReference type="EMBL" id="NEVH01025661">
    <property type="protein sequence ID" value="PNF15059.1"/>
    <property type="molecule type" value="Genomic_DNA"/>
</dbReference>
<dbReference type="InterPro" id="IPR009081">
    <property type="entry name" value="PP-bd_ACP"/>
</dbReference>
<keyword evidence="1" id="KW-0596">Phosphopantetheine</keyword>
<dbReference type="InterPro" id="IPR020806">
    <property type="entry name" value="PKS_PP-bd"/>
</dbReference>
<dbReference type="PANTHER" id="PTHR43775:SF23">
    <property type="entry name" value="FATTY ACID SYNTHASE 3"/>
    <property type="match status" value="1"/>
</dbReference>
<dbReference type="AlphaFoldDB" id="A0A2J7PFE8"/>
<dbReference type="Pfam" id="PF00550">
    <property type="entry name" value="PP-binding"/>
    <property type="match status" value="1"/>
</dbReference>
<dbReference type="PROSITE" id="PS50075">
    <property type="entry name" value="CARRIER"/>
    <property type="match status" value="1"/>
</dbReference>
<evidence type="ECO:0000256" key="2">
    <source>
        <dbReference type="ARBA" id="ARBA00022553"/>
    </source>
</evidence>
<dbReference type="Gene3D" id="1.10.1200.10">
    <property type="entry name" value="ACP-like"/>
    <property type="match status" value="1"/>
</dbReference>
<dbReference type="SUPFAM" id="SSF53474">
    <property type="entry name" value="alpha/beta-Hydrolases"/>
    <property type="match status" value="1"/>
</dbReference>
<keyword evidence="5" id="KW-1185">Reference proteome</keyword>
<dbReference type="InterPro" id="IPR036736">
    <property type="entry name" value="ACP-like_sf"/>
</dbReference>
<dbReference type="GO" id="GO:0031177">
    <property type="term" value="F:phosphopantetheine binding"/>
    <property type="evidence" value="ECO:0007669"/>
    <property type="project" value="InterPro"/>
</dbReference>
<dbReference type="InterPro" id="IPR036291">
    <property type="entry name" value="NAD(P)-bd_dom_sf"/>
</dbReference>
<accession>A0A2J7PFE8</accession>
<gene>
    <name evidence="4" type="ORF">B7P43_G16759</name>
</gene>
<dbReference type="PANTHER" id="PTHR43775">
    <property type="entry name" value="FATTY ACID SYNTHASE"/>
    <property type="match status" value="1"/>
</dbReference>